<dbReference type="eggNOG" id="COG2211">
    <property type="taxonomic scope" value="Bacteria"/>
</dbReference>
<protein>
    <submittedName>
        <fullName evidence="2">Sugar (Glycoside-Pentoside-Hexuronide) transporter</fullName>
    </submittedName>
</protein>
<reference evidence="3" key="1">
    <citation type="journal article" date="2013" name="Stand. Genomic Sci.">
        <title>Complete genome sequence of Coriobacterium glomerans type strain (PW2(T)) from the midgut of Pyrrhocoris apterus L. (red soldier bug).</title>
        <authorList>
            <person name="Stackebrandt E."/>
            <person name="Zeytun A."/>
            <person name="Lapidus A."/>
            <person name="Nolan M."/>
            <person name="Lucas S."/>
            <person name="Hammon N."/>
            <person name="Deshpande S."/>
            <person name="Cheng J.F."/>
            <person name="Tapia R."/>
            <person name="Goodwin L.A."/>
            <person name="Pitluck S."/>
            <person name="Liolios K."/>
            <person name="Pagani I."/>
            <person name="Ivanova N."/>
            <person name="Mavromatis K."/>
            <person name="Mikhailova N."/>
            <person name="Huntemann M."/>
            <person name="Pati A."/>
            <person name="Chen A."/>
            <person name="Palaniappan K."/>
            <person name="Chang Y.J."/>
            <person name="Land M."/>
            <person name="Hauser L."/>
            <person name="Rohde M."/>
            <person name="Pukall R."/>
            <person name="Goker M."/>
            <person name="Detter J.C."/>
            <person name="Woyke T."/>
            <person name="Bristow J."/>
            <person name="Eisen J.A."/>
            <person name="Markowitz V."/>
            <person name="Hugenholtz P."/>
            <person name="Kyrpides N.C."/>
            <person name="Klenk H.P."/>
        </authorList>
    </citation>
    <scope>NUCLEOTIDE SEQUENCE</scope>
    <source>
        <strain evidence="3">ATCC 49209 / DSM 20642 / JCM 10262 / PW2</strain>
    </source>
</reference>
<dbReference type="InterPro" id="IPR039672">
    <property type="entry name" value="MFS_2"/>
</dbReference>
<feature type="transmembrane region" description="Helical" evidence="1">
    <location>
        <begin position="347"/>
        <end position="371"/>
    </location>
</feature>
<feature type="transmembrane region" description="Helical" evidence="1">
    <location>
        <begin position="175"/>
        <end position="194"/>
    </location>
</feature>
<feature type="transmembrane region" description="Helical" evidence="1">
    <location>
        <begin position="62"/>
        <end position="85"/>
    </location>
</feature>
<dbReference type="GO" id="GO:0008643">
    <property type="term" value="P:carbohydrate transport"/>
    <property type="evidence" value="ECO:0007669"/>
    <property type="project" value="InterPro"/>
</dbReference>
<dbReference type="AlphaFoldDB" id="F2NB15"/>
<accession>F2NB15</accession>
<keyword evidence="3" id="KW-1185">Reference proteome</keyword>
<feature type="transmembrane region" description="Helical" evidence="1">
    <location>
        <begin position="439"/>
        <end position="459"/>
    </location>
</feature>
<dbReference type="GO" id="GO:0015293">
    <property type="term" value="F:symporter activity"/>
    <property type="evidence" value="ECO:0007669"/>
    <property type="project" value="InterPro"/>
</dbReference>
<organism evidence="2 3">
    <name type="scientific">Coriobacterium glomerans (strain ATCC 49209 / DSM 20642 / JCM 10262 / PW2)</name>
    <dbReference type="NCBI Taxonomy" id="700015"/>
    <lineage>
        <taxon>Bacteria</taxon>
        <taxon>Bacillati</taxon>
        <taxon>Actinomycetota</taxon>
        <taxon>Coriobacteriia</taxon>
        <taxon>Coriobacteriales</taxon>
        <taxon>Coriobacteriaceae</taxon>
        <taxon>Coriobacterium</taxon>
    </lineage>
</organism>
<evidence type="ECO:0000256" key="1">
    <source>
        <dbReference type="SAM" id="Phobius"/>
    </source>
</evidence>
<feature type="transmembrane region" description="Helical" evidence="1">
    <location>
        <begin position="106"/>
        <end position="126"/>
    </location>
</feature>
<keyword evidence="1" id="KW-1133">Transmembrane helix</keyword>
<feature type="transmembrane region" description="Helical" evidence="1">
    <location>
        <begin position="323"/>
        <end position="341"/>
    </location>
</feature>
<dbReference type="CDD" id="cd17332">
    <property type="entry name" value="MFS_MelB_like"/>
    <property type="match status" value="1"/>
</dbReference>
<dbReference type="EMBL" id="CP002628">
    <property type="protein sequence ID" value="AEB07766.1"/>
    <property type="molecule type" value="Genomic_DNA"/>
</dbReference>
<dbReference type="InterPro" id="IPR001927">
    <property type="entry name" value="Na/Gal_symport"/>
</dbReference>
<dbReference type="KEGG" id="cgo:Corgl_1667"/>
<dbReference type="HOGENOM" id="CLU_027408_0_1_11"/>
<dbReference type="PANTHER" id="PTHR11328:SF24">
    <property type="entry name" value="MAJOR FACILITATOR SUPERFAMILY (MFS) PROFILE DOMAIN-CONTAINING PROTEIN"/>
    <property type="match status" value="1"/>
</dbReference>
<dbReference type="InterPro" id="IPR036259">
    <property type="entry name" value="MFS_trans_sf"/>
</dbReference>
<dbReference type="Pfam" id="PF13347">
    <property type="entry name" value="MFS_2"/>
    <property type="match status" value="1"/>
</dbReference>
<evidence type="ECO:0000313" key="2">
    <source>
        <dbReference type="EMBL" id="AEB07766.1"/>
    </source>
</evidence>
<feature type="transmembrane region" description="Helical" evidence="1">
    <location>
        <begin position="290"/>
        <end position="311"/>
    </location>
</feature>
<feature type="transmembrane region" description="Helical" evidence="1">
    <location>
        <begin position="248"/>
        <end position="270"/>
    </location>
</feature>
<dbReference type="GO" id="GO:0006814">
    <property type="term" value="P:sodium ion transport"/>
    <property type="evidence" value="ECO:0007669"/>
    <property type="project" value="InterPro"/>
</dbReference>
<name>F2NB15_CORGP</name>
<feature type="transmembrane region" description="Helical" evidence="1">
    <location>
        <begin position="132"/>
        <end position="154"/>
    </location>
</feature>
<keyword evidence="1" id="KW-0812">Transmembrane</keyword>
<dbReference type="Proteomes" id="UP000006851">
    <property type="component" value="Chromosome"/>
</dbReference>
<feature type="transmembrane region" description="Helical" evidence="1">
    <location>
        <begin position="206"/>
        <end position="227"/>
    </location>
</feature>
<dbReference type="NCBIfam" id="TIGR00792">
    <property type="entry name" value="gph"/>
    <property type="match status" value="1"/>
</dbReference>
<dbReference type="OrthoDB" id="181905at2"/>
<evidence type="ECO:0000313" key="3">
    <source>
        <dbReference type="Proteomes" id="UP000006851"/>
    </source>
</evidence>
<keyword evidence="1" id="KW-0472">Membrane</keyword>
<dbReference type="Gene3D" id="1.20.1250.20">
    <property type="entry name" value="MFS general substrate transporter like domains"/>
    <property type="match status" value="2"/>
</dbReference>
<dbReference type="PANTHER" id="PTHR11328">
    <property type="entry name" value="MAJOR FACILITATOR SUPERFAMILY DOMAIN-CONTAINING PROTEIN"/>
    <property type="match status" value="1"/>
</dbReference>
<dbReference type="SUPFAM" id="SSF103473">
    <property type="entry name" value="MFS general substrate transporter"/>
    <property type="match status" value="1"/>
</dbReference>
<proteinExistence type="predicted"/>
<dbReference type="STRING" id="700015.Corgl_1667"/>
<sequence>MESVVIESPADTAEGMKVVKATARVFGWKDKIGYAFGDLGNCFILGLVNSFLTIYYTNALGISGAIVGILFLSARCIDAFADVTVGRIADVAPLQKAGRFRPWIRYVKYPFCAITVILFLPMVGNWPMAFRLVYVFVTYLVYGILNSCINIPYGSMASAISDNPDHRASLSTSRSVGSAIGGATTGFMIPLLVYKATVNGQQTVSSMRFFMVSIMCAVIAFICYNMIYAMTTERVQVRKTQKVSAKKLVKGLITNKALMALVVADFFLVINQNLSGTLATYLFTDYFRNTQALSIALLFTFGTVVVLAPFATKLIKAFGKKEASIACLAFGTVMYLLMYVMHITDPWVYLVLLFLATLGSGMFNLMVWAFITDVIDYCQFSTGFREDGTVYGVNSFSRKLAQAFGGGLGGFMLAAIGYVSSTSGGAEQTAAVINRIYAIGNLIPAGCLLLGMLTLILFYPLNKKRIDAVDAELAERRSRDIAEQESSKSA</sequence>
<gene>
    <name evidence="2" type="ordered locus">Corgl_1667</name>
</gene>
<feature type="transmembrane region" description="Helical" evidence="1">
    <location>
        <begin position="400"/>
        <end position="419"/>
    </location>
</feature>
<dbReference type="GO" id="GO:0005886">
    <property type="term" value="C:plasma membrane"/>
    <property type="evidence" value="ECO:0007669"/>
    <property type="project" value="TreeGrafter"/>
</dbReference>